<comment type="caution">
    <text evidence="1">The sequence shown here is derived from an EMBL/GenBank/DDBJ whole genome shotgun (WGS) entry which is preliminary data.</text>
</comment>
<dbReference type="EMBL" id="CM042061">
    <property type="protein sequence ID" value="KAI3672978.1"/>
    <property type="molecule type" value="Genomic_DNA"/>
</dbReference>
<accession>A0ACB8XVF8</accession>
<evidence type="ECO:0000313" key="1">
    <source>
        <dbReference type="EMBL" id="KAI3672978.1"/>
    </source>
</evidence>
<protein>
    <submittedName>
        <fullName evidence="1">Uncharacterized protein</fullName>
    </submittedName>
</protein>
<evidence type="ECO:0000313" key="2">
    <source>
        <dbReference type="Proteomes" id="UP001055879"/>
    </source>
</evidence>
<sequence>MEVPIVSKAKKPAIPVTTPSPPHVDSAGDPRDPDETPQDNSFHIPFHIVLCPAGKRAKGIRREYTETTPTDEKPEGCGGSEKPSSLSSGHGSLREVILHVLNHNRCLSCGSCQSEQEMPLCLEVKERTKKSLYSKINFDFQIDHRPRRLYVSLPSSATGAGHRGTASPQVYRLVIRHHSSSRKLLTL</sequence>
<gene>
    <name evidence="1" type="ORF">L6452_39083</name>
</gene>
<reference evidence="2" key="1">
    <citation type="journal article" date="2022" name="Mol. Ecol. Resour.">
        <title>The genomes of chicory, endive, great burdock and yacon provide insights into Asteraceae palaeo-polyploidization history and plant inulin production.</title>
        <authorList>
            <person name="Fan W."/>
            <person name="Wang S."/>
            <person name="Wang H."/>
            <person name="Wang A."/>
            <person name="Jiang F."/>
            <person name="Liu H."/>
            <person name="Zhao H."/>
            <person name="Xu D."/>
            <person name="Zhang Y."/>
        </authorList>
    </citation>
    <scope>NUCLEOTIDE SEQUENCE [LARGE SCALE GENOMIC DNA]</scope>
    <source>
        <strain evidence="2">cv. Niubang</strain>
    </source>
</reference>
<organism evidence="1 2">
    <name type="scientific">Arctium lappa</name>
    <name type="common">Greater burdock</name>
    <name type="synonym">Lappa major</name>
    <dbReference type="NCBI Taxonomy" id="4217"/>
    <lineage>
        <taxon>Eukaryota</taxon>
        <taxon>Viridiplantae</taxon>
        <taxon>Streptophyta</taxon>
        <taxon>Embryophyta</taxon>
        <taxon>Tracheophyta</taxon>
        <taxon>Spermatophyta</taxon>
        <taxon>Magnoliopsida</taxon>
        <taxon>eudicotyledons</taxon>
        <taxon>Gunneridae</taxon>
        <taxon>Pentapetalae</taxon>
        <taxon>asterids</taxon>
        <taxon>campanulids</taxon>
        <taxon>Asterales</taxon>
        <taxon>Asteraceae</taxon>
        <taxon>Carduoideae</taxon>
        <taxon>Cardueae</taxon>
        <taxon>Arctiinae</taxon>
        <taxon>Arctium</taxon>
    </lineage>
</organism>
<name>A0ACB8XVF8_ARCLA</name>
<proteinExistence type="predicted"/>
<reference evidence="1 2" key="2">
    <citation type="journal article" date="2022" name="Mol. Ecol. Resour.">
        <title>The genomes of chicory, endive, great burdock and yacon provide insights into Asteraceae paleo-polyploidization history and plant inulin production.</title>
        <authorList>
            <person name="Fan W."/>
            <person name="Wang S."/>
            <person name="Wang H."/>
            <person name="Wang A."/>
            <person name="Jiang F."/>
            <person name="Liu H."/>
            <person name="Zhao H."/>
            <person name="Xu D."/>
            <person name="Zhang Y."/>
        </authorList>
    </citation>
    <scope>NUCLEOTIDE SEQUENCE [LARGE SCALE GENOMIC DNA]</scope>
    <source>
        <strain evidence="2">cv. Niubang</strain>
    </source>
</reference>
<keyword evidence="2" id="KW-1185">Reference proteome</keyword>
<dbReference type="Proteomes" id="UP001055879">
    <property type="component" value="Linkage Group LG15"/>
</dbReference>